<organism evidence="2 3">
    <name type="scientific">Calidithermus terrae</name>
    <dbReference type="NCBI Taxonomy" id="1408545"/>
    <lineage>
        <taxon>Bacteria</taxon>
        <taxon>Thermotogati</taxon>
        <taxon>Deinococcota</taxon>
        <taxon>Deinococci</taxon>
        <taxon>Thermales</taxon>
        <taxon>Thermaceae</taxon>
        <taxon>Calidithermus</taxon>
    </lineage>
</organism>
<evidence type="ECO:0000313" key="3">
    <source>
        <dbReference type="Proteomes" id="UP000265715"/>
    </source>
</evidence>
<dbReference type="Proteomes" id="UP000265715">
    <property type="component" value="Unassembled WGS sequence"/>
</dbReference>
<sequence length="455" mass="51147">MSFDDPGEPVKVVVRATDCLFPEGDSRPLILQAGQDSLETLTLIPLKVGPLSLMAEFWYKKRPVATVKGRIEVLPNPVAAVTVRATDTADLSDPDGPEPDLILRVRIHPTQPKVLEFELESYQDSLSHLTGPRGRVTLRQAPEQKMAKVYERLSKMAREAKDRQHEALEHLGNELWDLLIPVELQTAYWDFRDKVRFLLVRSSEPHIPWEIVKPYRKADGVPEQEPFWCERFSMARWLDSGGPATNLSVQKVVAVAPDPEKAQPPLPFLEDEEEYLYQTLPTLRDGLEALPPCRTSEQALAAFEGLDFTLMHVAAHGIFDAQDADDSAIVLEGGRLQPSEIKVEFGHKRPRPLVFINACEGARLGQTLTGLGGWAERLVRSARVAAFVGAAWEVRDDLALGFTQAFYEELLRNNQPVAESFRRARLKVRDAQPENRDNSTWLAYVLYAYPGAVVR</sequence>
<accession>A0A399ECY0</accession>
<evidence type="ECO:0000313" key="2">
    <source>
        <dbReference type="EMBL" id="RIH81393.1"/>
    </source>
</evidence>
<protein>
    <submittedName>
        <fullName evidence="2">CHAT domain protein</fullName>
    </submittedName>
</protein>
<feature type="domain" description="CHAT" evidence="1">
    <location>
        <begin position="171"/>
        <end position="447"/>
    </location>
</feature>
<evidence type="ECO:0000259" key="1">
    <source>
        <dbReference type="Pfam" id="PF12770"/>
    </source>
</evidence>
<proteinExistence type="predicted"/>
<keyword evidence="3" id="KW-1185">Reference proteome</keyword>
<dbReference type="Pfam" id="PF12770">
    <property type="entry name" value="CHAT"/>
    <property type="match status" value="1"/>
</dbReference>
<dbReference type="OrthoDB" id="163530at2"/>
<dbReference type="EMBL" id="QXDL01000178">
    <property type="protein sequence ID" value="RIH81393.1"/>
    <property type="molecule type" value="Genomic_DNA"/>
</dbReference>
<dbReference type="AlphaFoldDB" id="A0A399ECY0"/>
<gene>
    <name evidence="2" type="ORF">Mterra_03199</name>
</gene>
<reference evidence="2 3" key="1">
    <citation type="submission" date="2018-08" db="EMBL/GenBank/DDBJ databases">
        <title>Meiothermus terrae DSM 26712 genome sequencing project.</title>
        <authorList>
            <person name="Da Costa M.S."/>
            <person name="Albuquerque L."/>
            <person name="Raposo P."/>
            <person name="Froufe H.J.C."/>
            <person name="Barroso C.S."/>
            <person name="Egas C."/>
        </authorList>
    </citation>
    <scope>NUCLEOTIDE SEQUENCE [LARGE SCALE GENOMIC DNA]</scope>
    <source>
        <strain evidence="2 3">DSM 26712</strain>
    </source>
</reference>
<name>A0A399ECY0_9DEIN</name>
<comment type="caution">
    <text evidence="2">The sequence shown here is derived from an EMBL/GenBank/DDBJ whole genome shotgun (WGS) entry which is preliminary data.</text>
</comment>
<dbReference type="InterPro" id="IPR024983">
    <property type="entry name" value="CHAT_dom"/>
</dbReference>